<proteinExistence type="predicted"/>
<dbReference type="GO" id="GO:0071555">
    <property type="term" value="P:cell wall organization"/>
    <property type="evidence" value="ECO:0007669"/>
    <property type="project" value="TreeGrafter"/>
</dbReference>
<name>A0AAW2ZEK4_9EUKA</name>
<dbReference type="AlphaFoldDB" id="A0AAW2ZEK4"/>
<feature type="signal peptide" evidence="2">
    <location>
        <begin position="1"/>
        <end position="23"/>
    </location>
</feature>
<dbReference type="PANTHER" id="PTHR16631:SF14">
    <property type="entry name" value="FAMILY 17 GLUCOSIDASE SCW10-RELATED"/>
    <property type="match status" value="1"/>
</dbReference>
<dbReference type="InterPro" id="IPR017853">
    <property type="entry name" value="GH"/>
</dbReference>
<organism evidence="3 4">
    <name type="scientific">Acrasis kona</name>
    <dbReference type="NCBI Taxonomy" id="1008807"/>
    <lineage>
        <taxon>Eukaryota</taxon>
        <taxon>Discoba</taxon>
        <taxon>Heterolobosea</taxon>
        <taxon>Tetramitia</taxon>
        <taxon>Eutetramitia</taxon>
        <taxon>Acrasidae</taxon>
        <taxon>Acrasis</taxon>
    </lineage>
</organism>
<dbReference type="EMBL" id="JAOPGA020001307">
    <property type="protein sequence ID" value="KAL0487146.1"/>
    <property type="molecule type" value="Genomic_DNA"/>
</dbReference>
<evidence type="ECO:0000313" key="4">
    <source>
        <dbReference type="Proteomes" id="UP001431209"/>
    </source>
</evidence>
<keyword evidence="4" id="KW-1185">Reference proteome</keyword>
<dbReference type="GO" id="GO:0042973">
    <property type="term" value="F:glucan endo-1,3-beta-D-glucosidase activity"/>
    <property type="evidence" value="ECO:0007669"/>
    <property type="project" value="TreeGrafter"/>
</dbReference>
<dbReference type="Proteomes" id="UP001431209">
    <property type="component" value="Unassembled WGS sequence"/>
</dbReference>
<accession>A0AAW2ZEK4</accession>
<dbReference type="Gene3D" id="3.20.20.80">
    <property type="entry name" value="Glycosidases"/>
    <property type="match status" value="1"/>
</dbReference>
<evidence type="ECO:0000313" key="3">
    <source>
        <dbReference type="EMBL" id="KAL0487146.1"/>
    </source>
</evidence>
<dbReference type="GO" id="GO:0005576">
    <property type="term" value="C:extracellular region"/>
    <property type="evidence" value="ECO:0007669"/>
    <property type="project" value="TreeGrafter"/>
</dbReference>
<evidence type="ECO:0000256" key="1">
    <source>
        <dbReference type="ARBA" id="ARBA00022801"/>
    </source>
</evidence>
<keyword evidence="1" id="KW-0378">Hydrolase</keyword>
<feature type="chain" id="PRO_5044025402" evidence="2">
    <location>
        <begin position="24"/>
        <end position="401"/>
    </location>
</feature>
<dbReference type="InterPro" id="IPR050732">
    <property type="entry name" value="Beta-glucan_modifiers"/>
</dbReference>
<gene>
    <name evidence="3" type="ORF">AKO1_001024</name>
</gene>
<protein>
    <submittedName>
        <fullName evidence="3">Cell surface mannoprotein</fullName>
    </submittedName>
</protein>
<comment type="caution">
    <text evidence="3">The sequence shown here is derived from an EMBL/GenBank/DDBJ whole genome shotgun (WGS) entry which is preliminary data.</text>
</comment>
<dbReference type="PANTHER" id="PTHR16631">
    <property type="entry name" value="GLUCAN 1,3-BETA-GLUCOSIDASE"/>
    <property type="match status" value="1"/>
</dbReference>
<reference evidence="3 4" key="1">
    <citation type="submission" date="2024-03" db="EMBL/GenBank/DDBJ databases">
        <title>The Acrasis kona genome and developmental transcriptomes reveal deep origins of eukaryotic multicellular pathways.</title>
        <authorList>
            <person name="Sheikh S."/>
            <person name="Fu C.-J."/>
            <person name="Brown M.W."/>
            <person name="Baldauf S.L."/>
        </authorList>
    </citation>
    <scope>NUCLEOTIDE SEQUENCE [LARGE SCALE GENOMIC DNA]</scope>
    <source>
        <strain evidence="3 4">ATCC MYA-3509</strain>
    </source>
</reference>
<sequence length="401" mass="43265">MTPTAHLLLVIISVGLLLEVAVCTEVEVLVKDNGGKIPTDCWACPAGQIHWWEAGWPSSADRCACTPGSPCWTCPAGFVHWWEAGWESSGGDRCNCVKKGPGPGPSPPAPPAPPSLRALQDAFTPSGGSPGCIAFGPYVRGFGPGAHVPDDLVNRLLDIMIRDTGFRCIQLYGLDARIAKIAKSKGIKVHGIVWLNLGDNTAAINSAIAAVQQVGTDTILGVSCGSELFVRNQGQQAYVEQTIRACIRGIRDAVKVPVGINDASPSWFNQYWRMADEVDYIGVNLYPFFDNYFGGCSHANEAGLKTINLYRQAKNKYSGKLVLITEAGWPGNNHGARGCAATSDNDQRLAMQQIVDEFRRERAPVVIFELFREPWKGEGNGEDSFGVCVGDAPYNCVTAPR</sequence>
<dbReference type="SUPFAM" id="SSF51445">
    <property type="entry name" value="(Trans)glycosidases"/>
    <property type="match status" value="1"/>
</dbReference>
<evidence type="ECO:0000256" key="2">
    <source>
        <dbReference type="SAM" id="SignalP"/>
    </source>
</evidence>
<dbReference type="GO" id="GO:0009986">
    <property type="term" value="C:cell surface"/>
    <property type="evidence" value="ECO:0007669"/>
    <property type="project" value="TreeGrafter"/>
</dbReference>
<keyword evidence="2" id="KW-0732">Signal</keyword>